<protein>
    <recommendedName>
        <fullName evidence="4">Bacterial PH domain protein</fullName>
    </recommendedName>
</protein>
<reference evidence="2 3" key="1">
    <citation type="submission" date="2015-02" db="EMBL/GenBank/DDBJ databases">
        <title>Draft genome sequences of ten Microbacterium spp. with emphasis on heavy metal contaminated environments.</title>
        <authorList>
            <person name="Corretto E."/>
        </authorList>
    </citation>
    <scope>NUCLEOTIDE SEQUENCE [LARGE SCALE GENOMIC DNA]</scope>
    <source>
        <strain evidence="2 3">ARN176</strain>
    </source>
</reference>
<comment type="caution">
    <text evidence="2">The sequence shown here is derived from an EMBL/GenBank/DDBJ whole genome shotgun (WGS) entry which is preliminary data.</text>
</comment>
<accession>A0A0F0LL08</accession>
<keyword evidence="1" id="KW-1133">Transmembrane helix</keyword>
<evidence type="ECO:0000256" key="1">
    <source>
        <dbReference type="SAM" id="Phobius"/>
    </source>
</evidence>
<keyword evidence="1" id="KW-0812">Transmembrane</keyword>
<feature type="transmembrane region" description="Helical" evidence="1">
    <location>
        <begin position="90"/>
        <end position="114"/>
    </location>
</feature>
<sequence length="152" mass="17018">MTRDEPDDVTGNESWSLPVVWVWFQLLTMSVLVIVGVSILVLTMTGHAGPPLWFLAIWFVVLGWNVYWWLFRVAHRVELVGETLHWKAPFASGALSVGAITSAGRLFGTFFCVLRAPGHQSLIVFTQSWSFEPMLAALNRLNPAVPPQEPSR</sequence>
<feature type="transmembrane region" description="Helical" evidence="1">
    <location>
        <begin position="20"/>
        <end position="45"/>
    </location>
</feature>
<evidence type="ECO:0000313" key="2">
    <source>
        <dbReference type="EMBL" id="KJL32196.1"/>
    </source>
</evidence>
<gene>
    <name evidence="2" type="ORF">RS86_02667</name>
</gene>
<dbReference type="RefSeq" id="WP_045272734.1">
    <property type="nucleotide sequence ID" value="NZ_JYIX01000037.1"/>
</dbReference>
<keyword evidence="1" id="KW-0472">Membrane</keyword>
<name>A0A0F0LL08_9MICO</name>
<dbReference type="PATRIC" id="fig|582680.6.peg.2736"/>
<dbReference type="Proteomes" id="UP000033740">
    <property type="component" value="Unassembled WGS sequence"/>
</dbReference>
<organism evidence="2 3">
    <name type="scientific">Microbacterium azadirachtae</name>
    <dbReference type="NCBI Taxonomy" id="582680"/>
    <lineage>
        <taxon>Bacteria</taxon>
        <taxon>Bacillati</taxon>
        <taxon>Actinomycetota</taxon>
        <taxon>Actinomycetes</taxon>
        <taxon>Micrococcales</taxon>
        <taxon>Microbacteriaceae</taxon>
        <taxon>Microbacterium</taxon>
    </lineage>
</organism>
<dbReference type="AlphaFoldDB" id="A0A0F0LL08"/>
<evidence type="ECO:0000313" key="3">
    <source>
        <dbReference type="Proteomes" id="UP000033740"/>
    </source>
</evidence>
<feature type="transmembrane region" description="Helical" evidence="1">
    <location>
        <begin position="52"/>
        <end position="70"/>
    </location>
</feature>
<evidence type="ECO:0008006" key="4">
    <source>
        <dbReference type="Google" id="ProtNLM"/>
    </source>
</evidence>
<proteinExistence type="predicted"/>
<dbReference type="STRING" id="582680.RS86_02667"/>
<dbReference type="EMBL" id="JYIX01000037">
    <property type="protein sequence ID" value="KJL32196.1"/>
    <property type="molecule type" value="Genomic_DNA"/>
</dbReference>
<keyword evidence="3" id="KW-1185">Reference proteome</keyword>